<evidence type="ECO:0000256" key="2">
    <source>
        <dbReference type="ARBA" id="ARBA00007441"/>
    </source>
</evidence>
<dbReference type="InterPro" id="IPR015424">
    <property type="entry name" value="PyrdxlP-dep_Trfase"/>
</dbReference>
<dbReference type="PANTHER" id="PTHR11879">
    <property type="entry name" value="ASPARTATE AMINOTRANSFERASE"/>
    <property type="match status" value="1"/>
</dbReference>
<comment type="caution">
    <text evidence="8">The sequence shown here is derived from an EMBL/GenBank/DDBJ whole genome shotgun (WGS) entry which is preliminary data.</text>
</comment>
<dbReference type="Gene3D" id="3.40.640.10">
    <property type="entry name" value="Type I PLP-dependent aspartate aminotransferase-like (Major domain)"/>
    <property type="match status" value="1"/>
</dbReference>
<dbReference type="GO" id="GO:0008483">
    <property type="term" value="F:transaminase activity"/>
    <property type="evidence" value="ECO:0007669"/>
    <property type="project" value="UniProtKB-KW"/>
</dbReference>
<dbReference type="EC" id="2.6.1.57" evidence="8"/>
<dbReference type="Pfam" id="PF00155">
    <property type="entry name" value="Aminotran_1_2"/>
    <property type="match status" value="1"/>
</dbReference>
<evidence type="ECO:0000313" key="8">
    <source>
        <dbReference type="EMBL" id="MBP1926817.1"/>
    </source>
</evidence>
<proteinExistence type="inferred from homology"/>
<evidence type="ECO:0000256" key="3">
    <source>
        <dbReference type="ARBA" id="ARBA00011738"/>
    </source>
</evidence>
<keyword evidence="9" id="KW-1185">Reference proteome</keyword>
<comment type="similarity">
    <text evidence="2">Belongs to the class-I pyridoxal-phosphate-dependent aminotransferase family.</text>
</comment>
<keyword evidence="5 8" id="KW-0808">Transferase</keyword>
<accession>A0ABS4GGZ4</accession>
<protein>
    <submittedName>
        <fullName evidence="8">Aromatic-amino-acid transaminase</fullName>
        <ecNumber evidence="8">2.6.1.57</ecNumber>
    </submittedName>
</protein>
<dbReference type="InterPro" id="IPR015421">
    <property type="entry name" value="PyrdxlP-dep_Trfase_major"/>
</dbReference>
<gene>
    <name evidence="8" type="ORF">J2Z76_002687</name>
</gene>
<dbReference type="SUPFAM" id="SSF53383">
    <property type="entry name" value="PLP-dependent transferases"/>
    <property type="match status" value="1"/>
</dbReference>
<evidence type="ECO:0000256" key="1">
    <source>
        <dbReference type="ARBA" id="ARBA00001933"/>
    </source>
</evidence>
<name>A0ABS4GGZ4_9FIRM</name>
<comment type="subunit">
    <text evidence="3">Homodimer.</text>
</comment>
<dbReference type="Gene3D" id="3.90.1150.10">
    <property type="entry name" value="Aspartate Aminotransferase, domain 1"/>
    <property type="match status" value="1"/>
</dbReference>
<organism evidence="8 9">
    <name type="scientific">Sedimentibacter acidaminivorans</name>
    <dbReference type="NCBI Taxonomy" id="913099"/>
    <lineage>
        <taxon>Bacteria</taxon>
        <taxon>Bacillati</taxon>
        <taxon>Bacillota</taxon>
        <taxon>Tissierellia</taxon>
        <taxon>Sedimentibacter</taxon>
    </lineage>
</organism>
<dbReference type="PANTHER" id="PTHR11879:SF22">
    <property type="entry name" value="ASPARTATE AMINOTRANSFERASE, MITOCHONDRIAL"/>
    <property type="match status" value="1"/>
</dbReference>
<evidence type="ECO:0000256" key="6">
    <source>
        <dbReference type="ARBA" id="ARBA00022898"/>
    </source>
</evidence>
<feature type="domain" description="Aminotransferase class I/classII large" evidence="7">
    <location>
        <begin position="47"/>
        <end position="402"/>
    </location>
</feature>
<keyword evidence="6" id="KW-0663">Pyridoxal phosphate</keyword>
<dbReference type="InterPro" id="IPR000796">
    <property type="entry name" value="Asp_trans"/>
</dbReference>
<keyword evidence="4 8" id="KW-0032">Aminotransferase</keyword>
<comment type="cofactor">
    <cofactor evidence="1">
        <name>pyridoxal 5'-phosphate</name>
        <dbReference type="ChEBI" id="CHEBI:597326"/>
    </cofactor>
</comment>
<dbReference type="InterPro" id="IPR004839">
    <property type="entry name" value="Aminotransferase_I/II_large"/>
</dbReference>
<dbReference type="RefSeq" id="WP_209512537.1">
    <property type="nucleotide sequence ID" value="NZ_JAGGKS010000008.1"/>
</dbReference>
<evidence type="ECO:0000259" key="7">
    <source>
        <dbReference type="Pfam" id="PF00155"/>
    </source>
</evidence>
<evidence type="ECO:0000256" key="5">
    <source>
        <dbReference type="ARBA" id="ARBA00022679"/>
    </source>
</evidence>
<dbReference type="Proteomes" id="UP001519342">
    <property type="component" value="Unassembled WGS sequence"/>
</dbReference>
<dbReference type="CDD" id="cd00609">
    <property type="entry name" value="AAT_like"/>
    <property type="match status" value="1"/>
</dbReference>
<sequence>MAINMVADHAKWPETNDPIFGLAAKAKEAINKFGKENVIDSTLGALVDDDGNLICMETVYSELKSLPNAEIAGYAQVAGQPDYLEAVQEECFSGYRPNAYIKAVATPGGTGSVKHAVFNYTNSGDSILVADWFWSPYVTISEEVGRKVANFSLFNEKNEFNIESFKENFESLLNKQKRLVTILNTPANNPTGYSLSDEEWTKVLDIAKENAINPENKIIIFVDAAYMDFAGVGLERKKFFTQFTNLPDNIFIIIGYSMSKAYTMYGLRSGAAIGISSNEKIVNEFYYSCMHSGRANWSNGTRGAMSVMTHIANDPIKKKAYEAEKEKYKTMLRNRAKAFVDASKEVGLEILPYRDGFFVSIPCEDAKKASEELIKDNMFVVSLKKGLRFAVCAVSEEKCKKAPAIIKKVLDRLK</sequence>
<evidence type="ECO:0000256" key="4">
    <source>
        <dbReference type="ARBA" id="ARBA00022576"/>
    </source>
</evidence>
<dbReference type="InterPro" id="IPR015422">
    <property type="entry name" value="PyrdxlP-dep_Trfase_small"/>
</dbReference>
<reference evidence="8 9" key="1">
    <citation type="submission" date="2021-03" db="EMBL/GenBank/DDBJ databases">
        <title>Genomic Encyclopedia of Type Strains, Phase IV (KMG-IV): sequencing the most valuable type-strain genomes for metagenomic binning, comparative biology and taxonomic classification.</title>
        <authorList>
            <person name="Goeker M."/>
        </authorList>
    </citation>
    <scope>NUCLEOTIDE SEQUENCE [LARGE SCALE GENOMIC DNA]</scope>
    <source>
        <strain evidence="8 9">DSM 24004</strain>
    </source>
</reference>
<dbReference type="EMBL" id="JAGGKS010000008">
    <property type="protein sequence ID" value="MBP1926817.1"/>
    <property type="molecule type" value="Genomic_DNA"/>
</dbReference>
<evidence type="ECO:0000313" key="9">
    <source>
        <dbReference type="Proteomes" id="UP001519342"/>
    </source>
</evidence>